<comment type="caution">
    <text evidence="3">The sequence shown here is derived from an EMBL/GenBank/DDBJ whole genome shotgun (WGS) entry which is preliminary data.</text>
</comment>
<accession>A0A9W9Z6Q8</accession>
<dbReference type="InterPro" id="IPR043472">
    <property type="entry name" value="Macro_dom-like"/>
</dbReference>
<dbReference type="OrthoDB" id="6133115at2759"/>
<evidence type="ECO:0000313" key="4">
    <source>
        <dbReference type="Proteomes" id="UP001163046"/>
    </source>
</evidence>
<dbReference type="PANTHER" id="PTHR11106:SF111">
    <property type="entry name" value="MACRO DOMAIN-CONTAINING PROTEIN"/>
    <property type="match status" value="1"/>
</dbReference>
<name>A0A9W9Z6Q8_9CNID</name>
<keyword evidence="4" id="KW-1185">Reference proteome</keyword>
<dbReference type="CDD" id="cd02907">
    <property type="entry name" value="Macro_Af1521_BAL-like"/>
    <property type="match status" value="1"/>
</dbReference>
<dbReference type="InterPro" id="IPR002589">
    <property type="entry name" value="Macro_dom"/>
</dbReference>
<feature type="domain" description="Macro" evidence="2">
    <location>
        <begin position="143"/>
        <end position="381"/>
    </location>
</feature>
<proteinExistence type="predicted"/>
<dbReference type="EMBL" id="MU826827">
    <property type="protein sequence ID" value="KAJ7374843.1"/>
    <property type="molecule type" value="Genomic_DNA"/>
</dbReference>
<dbReference type="SMART" id="SM00506">
    <property type="entry name" value="A1pp"/>
    <property type="match status" value="1"/>
</dbReference>
<reference evidence="3" key="1">
    <citation type="submission" date="2023-01" db="EMBL/GenBank/DDBJ databases">
        <title>Genome assembly of the deep-sea coral Lophelia pertusa.</title>
        <authorList>
            <person name="Herrera S."/>
            <person name="Cordes E."/>
        </authorList>
    </citation>
    <scope>NUCLEOTIDE SEQUENCE</scope>
    <source>
        <strain evidence="3">USNM1676648</strain>
        <tissue evidence="3">Polyp</tissue>
    </source>
</reference>
<feature type="compositionally biased region" description="Basic and acidic residues" evidence="1">
    <location>
        <begin position="305"/>
        <end position="315"/>
    </location>
</feature>
<dbReference type="SUPFAM" id="SSF52949">
    <property type="entry name" value="Macro domain-like"/>
    <property type="match status" value="1"/>
</dbReference>
<dbReference type="Pfam" id="PF01661">
    <property type="entry name" value="Macro"/>
    <property type="match status" value="1"/>
</dbReference>
<dbReference type="PROSITE" id="PS51154">
    <property type="entry name" value="MACRO"/>
    <property type="match status" value="1"/>
</dbReference>
<sequence>MSQVLNDQIQSITAECLVEFVTLNGGTQVTLQPMQDCDPTRYNNACSEFVMLINYASHGMVTWEMDLEGADEGSVDALIQYIATKYPVIMDRPQEHGPFVVYGDAASVQEVKWMVRGGMDEHSYDTPMGAQGMGMVVPEGISIETFNYRTENGVNISLRYGDITGEKVDAIVNPANGFLTHGAGLAKLIVNRGGLGIQRESDKLIRKRGHQSLHVGDAVHTISGNLPCKFVIHAVGPEWGKQSDIKSINLLQKACFASLKLASQLGLSSVAIPAISSGVYRAPIDVCALSMLNAVEEYLTMPSVPKKEDGKKEDPNGNSQTKEMEKKPSKKKESSRPDEAPTKPTEGEKDQATTGGLEDIRLFSLTPTQWMYSRKSLTRGLVVVKKTSALVMTMNLYRFD</sequence>
<evidence type="ECO:0000256" key="1">
    <source>
        <dbReference type="SAM" id="MobiDB-lite"/>
    </source>
</evidence>
<feature type="compositionally biased region" description="Basic and acidic residues" evidence="1">
    <location>
        <begin position="322"/>
        <end position="351"/>
    </location>
</feature>
<protein>
    <recommendedName>
        <fullName evidence="2">Macro domain-containing protein</fullName>
    </recommendedName>
</protein>
<dbReference type="Gene3D" id="3.40.220.10">
    <property type="entry name" value="Leucine Aminopeptidase, subunit E, domain 1"/>
    <property type="match status" value="1"/>
</dbReference>
<dbReference type="PANTHER" id="PTHR11106">
    <property type="entry name" value="GANGLIOSIDE INDUCED DIFFERENTIATION ASSOCIATED PROTEIN 2-RELATED"/>
    <property type="match status" value="1"/>
</dbReference>
<organism evidence="3 4">
    <name type="scientific">Desmophyllum pertusum</name>
    <dbReference type="NCBI Taxonomy" id="174260"/>
    <lineage>
        <taxon>Eukaryota</taxon>
        <taxon>Metazoa</taxon>
        <taxon>Cnidaria</taxon>
        <taxon>Anthozoa</taxon>
        <taxon>Hexacorallia</taxon>
        <taxon>Scleractinia</taxon>
        <taxon>Caryophylliina</taxon>
        <taxon>Caryophylliidae</taxon>
        <taxon>Desmophyllum</taxon>
    </lineage>
</organism>
<dbReference type="AlphaFoldDB" id="A0A9W9Z6Q8"/>
<evidence type="ECO:0000259" key="2">
    <source>
        <dbReference type="PROSITE" id="PS51154"/>
    </source>
</evidence>
<dbReference type="Proteomes" id="UP001163046">
    <property type="component" value="Unassembled WGS sequence"/>
</dbReference>
<feature type="region of interest" description="Disordered" evidence="1">
    <location>
        <begin position="304"/>
        <end position="355"/>
    </location>
</feature>
<gene>
    <name evidence="3" type="ORF">OS493_005196</name>
</gene>
<evidence type="ECO:0000313" key="3">
    <source>
        <dbReference type="EMBL" id="KAJ7374843.1"/>
    </source>
</evidence>